<dbReference type="EMBL" id="JBHTLJ010000004">
    <property type="protein sequence ID" value="MFD1163677.1"/>
    <property type="molecule type" value="Genomic_DNA"/>
</dbReference>
<comment type="caution">
    <text evidence="1">The sequence shown here is derived from an EMBL/GenBank/DDBJ whole genome shotgun (WGS) entry which is preliminary data.</text>
</comment>
<gene>
    <name evidence="1" type="ORF">ACFQ2E_14700</name>
</gene>
<evidence type="ECO:0000313" key="2">
    <source>
        <dbReference type="Proteomes" id="UP001597163"/>
    </source>
</evidence>
<dbReference type="Proteomes" id="UP001597163">
    <property type="component" value="Unassembled WGS sequence"/>
</dbReference>
<dbReference type="RefSeq" id="WP_311940616.1">
    <property type="nucleotide sequence ID" value="NZ_JAVSCK010000004.1"/>
</dbReference>
<name>A0ABW3RFE2_9FLAO</name>
<organism evidence="1 2">
    <name type="scientific">Hwangdonia seohaensis</name>
    <dbReference type="NCBI Taxonomy" id="1240727"/>
    <lineage>
        <taxon>Bacteria</taxon>
        <taxon>Pseudomonadati</taxon>
        <taxon>Bacteroidota</taxon>
        <taxon>Flavobacteriia</taxon>
        <taxon>Flavobacteriales</taxon>
        <taxon>Flavobacteriaceae</taxon>
        <taxon>Hwangdonia</taxon>
    </lineage>
</organism>
<keyword evidence="2" id="KW-1185">Reference proteome</keyword>
<evidence type="ECO:0000313" key="1">
    <source>
        <dbReference type="EMBL" id="MFD1163677.1"/>
    </source>
</evidence>
<proteinExistence type="predicted"/>
<sequence>MADVTQTHNTTPEELIEKFLKGVDERFEDLKKNFTPREPDELLTTKELEKELKISAVTRWNWEKKKILTPRKIGARTYYLRSEIKELLLNSNK</sequence>
<reference evidence="2" key="1">
    <citation type="journal article" date="2019" name="Int. J. Syst. Evol. Microbiol.">
        <title>The Global Catalogue of Microorganisms (GCM) 10K type strain sequencing project: providing services to taxonomists for standard genome sequencing and annotation.</title>
        <authorList>
            <consortium name="The Broad Institute Genomics Platform"/>
            <consortium name="The Broad Institute Genome Sequencing Center for Infectious Disease"/>
            <person name="Wu L."/>
            <person name="Ma J."/>
        </authorList>
    </citation>
    <scope>NUCLEOTIDE SEQUENCE [LARGE SCALE GENOMIC DNA]</scope>
    <source>
        <strain evidence="2">CCUG 63246</strain>
    </source>
</reference>
<protein>
    <submittedName>
        <fullName evidence="1">Helix-turn-helix domain-containing protein</fullName>
    </submittedName>
</protein>
<accession>A0ABW3RFE2</accession>